<dbReference type="SUPFAM" id="SSF51905">
    <property type="entry name" value="FAD/NAD(P)-binding domain"/>
    <property type="match status" value="1"/>
</dbReference>
<dbReference type="InterPro" id="IPR000447">
    <property type="entry name" value="G3P_DH_FAD-dep"/>
</dbReference>
<evidence type="ECO:0000256" key="2">
    <source>
        <dbReference type="ARBA" id="ARBA00007330"/>
    </source>
</evidence>
<dbReference type="InterPro" id="IPR006076">
    <property type="entry name" value="FAD-dep_OxRdtase"/>
</dbReference>
<dbReference type="Gene3D" id="3.30.9.10">
    <property type="entry name" value="D-Amino Acid Oxidase, subunit A, domain 2"/>
    <property type="match status" value="1"/>
</dbReference>
<dbReference type="GO" id="GO:0046168">
    <property type="term" value="P:glycerol-3-phosphate catabolic process"/>
    <property type="evidence" value="ECO:0007669"/>
    <property type="project" value="TreeGrafter"/>
</dbReference>
<dbReference type="Proteomes" id="UP000077868">
    <property type="component" value="Chromosome"/>
</dbReference>
<dbReference type="PRINTS" id="PR01001">
    <property type="entry name" value="FADG3PDH"/>
</dbReference>
<evidence type="ECO:0000313" key="10">
    <source>
        <dbReference type="Proteomes" id="UP000077868"/>
    </source>
</evidence>
<evidence type="ECO:0000259" key="7">
    <source>
        <dbReference type="Pfam" id="PF01266"/>
    </source>
</evidence>
<proteinExistence type="inferred from homology"/>
<reference evidence="9 10" key="1">
    <citation type="submission" date="2016-03" db="EMBL/GenBank/DDBJ databases">
        <title>Complete genome sequence of a soil Actinobacterium, Nocardioides dokdonensis FR1436.</title>
        <authorList>
            <person name="Kwon S.-K."/>
            <person name="Kim K."/>
            <person name="Kim J.F."/>
        </authorList>
    </citation>
    <scope>NUCLEOTIDE SEQUENCE [LARGE SCALE GENOMIC DNA]</scope>
    <source>
        <strain evidence="9 10">FR1436</strain>
    </source>
</reference>
<evidence type="ECO:0000256" key="4">
    <source>
        <dbReference type="ARBA" id="ARBA00022798"/>
    </source>
</evidence>
<dbReference type="PATRIC" id="fig|1300347.3.peg.1151"/>
<dbReference type="PROSITE" id="PS00978">
    <property type="entry name" value="FAD_G3PDH_2"/>
    <property type="match status" value="1"/>
</dbReference>
<evidence type="ECO:0000256" key="3">
    <source>
        <dbReference type="ARBA" id="ARBA00022630"/>
    </source>
</evidence>
<dbReference type="PANTHER" id="PTHR11985">
    <property type="entry name" value="GLYCEROL-3-PHOSPHATE DEHYDROGENASE"/>
    <property type="match status" value="1"/>
</dbReference>
<name>A0A1A9GIU6_9ACTN</name>
<keyword evidence="3" id="KW-0285">Flavoprotein</keyword>
<evidence type="ECO:0000256" key="6">
    <source>
        <dbReference type="ARBA" id="ARBA00023002"/>
    </source>
</evidence>
<comment type="similarity">
    <text evidence="2">Belongs to the FAD-dependent glycerol-3-phosphate dehydrogenase family.</text>
</comment>
<dbReference type="GO" id="GO:0006071">
    <property type="term" value="P:glycerol metabolic process"/>
    <property type="evidence" value="ECO:0007669"/>
    <property type="project" value="UniProtKB-KW"/>
</dbReference>
<dbReference type="Pfam" id="PF16901">
    <property type="entry name" value="DAO_C"/>
    <property type="match status" value="1"/>
</dbReference>
<dbReference type="InterPro" id="IPR036188">
    <property type="entry name" value="FAD/NAD-bd_sf"/>
</dbReference>
<dbReference type="Pfam" id="PF01266">
    <property type="entry name" value="DAO"/>
    <property type="match status" value="1"/>
</dbReference>
<keyword evidence="5" id="KW-0274">FAD</keyword>
<evidence type="ECO:0000256" key="1">
    <source>
        <dbReference type="ARBA" id="ARBA00001974"/>
    </source>
</evidence>
<organism evidence="9 10">
    <name type="scientific">Nocardioides dokdonensis FR1436</name>
    <dbReference type="NCBI Taxonomy" id="1300347"/>
    <lineage>
        <taxon>Bacteria</taxon>
        <taxon>Bacillati</taxon>
        <taxon>Actinomycetota</taxon>
        <taxon>Actinomycetes</taxon>
        <taxon>Propionibacteriales</taxon>
        <taxon>Nocardioidaceae</taxon>
        <taxon>Nocardioides</taxon>
    </lineage>
</organism>
<dbReference type="PANTHER" id="PTHR11985:SF35">
    <property type="entry name" value="ANAEROBIC GLYCEROL-3-PHOSPHATE DEHYDROGENASE SUBUNIT A"/>
    <property type="match status" value="1"/>
</dbReference>
<feature type="domain" description="FAD dependent oxidoreductase" evidence="7">
    <location>
        <begin position="19"/>
        <end position="381"/>
    </location>
</feature>
<keyword evidence="4" id="KW-0319">Glycerol metabolism</keyword>
<gene>
    <name evidence="9" type="primary">glpD_1</name>
    <name evidence="9" type="ORF">I601_1150</name>
</gene>
<keyword evidence="6 9" id="KW-0560">Oxidoreductase</keyword>
<dbReference type="InterPro" id="IPR031656">
    <property type="entry name" value="DAO_C"/>
</dbReference>
<dbReference type="EC" id="1.1.5.3" evidence="9"/>
<protein>
    <submittedName>
        <fullName evidence="9">Aerobic glycerol-3-phosphate dehydrogenase</fullName>
        <ecNumber evidence="9">1.1.5.3</ecNumber>
    </submittedName>
</protein>
<evidence type="ECO:0000259" key="8">
    <source>
        <dbReference type="Pfam" id="PF16901"/>
    </source>
</evidence>
<dbReference type="GO" id="GO:0004368">
    <property type="term" value="F:glycerol-3-phosphate dehydrogenase (quinone) activity"/>
    <property type="evidence" value="ECO:0007669"/>
    <property type="project" value="UniProtKB-EC"/>
</dbReference>
<dbReference type="Gene3D" id="3.50.50.60">
    <property type="entry name" value="FAD/NAD(P)-binding domain"/>
    <property type="match status" value="1"/>
</dbReference>
<dbReference type="RefSeq" id="WP_068107295.1">
    <property type="nucleotide sequence ID" value="NZ_CP015079.1"/>
</dbReference>
<feature type="domain" description="Alpha-glycerophosphate oxidase C-terminal" evidence="8">
    <location>
        <begin position="402"/>
        <end position="505"/>
    </location>
</feature>
<dbReference type="Gene3D" id="1.10.8.870">
    <property type="entry name" value="Alpha-glycerophosphate oxidase, cap domain"/>
    <property type="match status" value="1"/>
</dbReference>
<comment type="cofactor">
    <cofactor evidence="1">
        <name>FAD</name>
        <dbReference type="ChEBI" id="CHEBI:57692"/>
    </cofactor>
</comment>
<sequence>MSGPTRIRAGLTDAPTDVDLVVIGLGVTGAGVALDAATRGLGVLAVDAHDLAFGTSRWSSKMVHGGLRYLAQGQVGVAHESAVERGILMETTAPHLARAMPMLIPITSGTAPLQRVLSRSGLMAGDLLRRGAGTDVETLPRPRHLSRTEALAMAPGLRPAGLRGALLGWDGQLEDDARLVTTIARTAAAYGAEVRTRARVLHASGTEVALRDEITGATSTVRARAVVNATGVWAGDLADEVTLRPSRGTHLVLRGDRLPGLRTSVFAPVPGSTSRFVMVLPQPDGTIYVGLTDEPAPGPVPDVPQPTEPEIGFLLDVVAATFTGPLRREDVVGAFAGLRPLLDVADSEGVDSTADLSRRHAVLTGRTGMVTVVGGKLTTYRRMAQDAVDAAVAHAGLDADPCTTPTLPLLGAAPRVVLDALEEPVRLVRRFGTDAALVLAEAHEVTGRAGEQLSDEELLAPAAPTVPVTLAELVFAVTHEGAHDVDDLLDRRTRVGLVAPDRALAEPLAERALALVQRARANGSLPRR</sequence>
<dbReference type="AlphaFoldDB" id="A0A1A9GIU6"/>
<dbReference type="OrthoDB" id="9766796at2"/>
<dbReference type="KEGG" id="ndk:I601_1150"/>
<evidence type="ECO:0000256" key="5">
    <source>
        <dbReference type="ARBA" id="ARBA00022827"/>
    </source>
</evidence>
<dbReference type="EMBL" id="CP015079">
    <property type="protein sequence ID" value="ANH37592.1"/>
    <property type="molecule type" value="Genomic_DNA"/>
</dbReference>
<evidence type="ECO:0000313" key="9">
    <source>
        <dbReference type="EMBL" id="ANH37592.1"/>
    </source>
</evidence>
<dbReference type="STRING" id="1300347.I601_1150"/>
<dbReference type="InterPro" id="IPR038299">
    <property type="entry name" value="DAO_C_sf"/>
</dbReference>
<keyword evidence="10" id="KW-1185">Reference proteome</keyword>
<accession>A0A1A9GIU6</accession>